<dbReference type="InterPro" id="IPR027417">
    <property type="entry name" value="P-loop_NTPase"/>
</dbReference>
<sequence length="319" mass="37436">MKKNLILVEGIPGSGKSTFARFLDNQFERNGIACGLYLETTYEHPIIEFTGHENNAVFLEAYYDRWSKFLDHFPKEEVVVMESAFLQSPMVHLLHKEAERELIKSLVHKVSDRLSKENCNLIYFYQKDAPTAINKMIEARGGREYLLRKHEEYKDEPYFRNRQEQGPESHISFFLEYAEIAIEIIRELNIPVEIIENSSADYETYQKQVLEKFNLKHIPDPVLEPSLLRKYSGVYHHQEMDLKISVEFIHDELWIFGNKRLRPKSADQFYLDDISVTVRFITDQTNVTGLLITEKDWYANRNDEGTVFEKISAPDNNSV</sequence>
<dbReference type="RefSeq" id="WP_212957902.1">
    <property type="nucleotide sequence ID" value="NZ_BORQ01000003.1"/>
</dbReference>
<name>A0A919XK77_9BACL</name>
<dbReference type="AlphaFoldDB" id="A0A919XK77"/>
<dbReference type="Proteomes" id="UP000679779">
    <property type="component" value="Unassembled WGS sequence"/>
</dbReference>
<comment type="caution">
    <text evidence="1">The sequence shown here is derived from an EMBL/GenBank/DDBJ whole genome shotgun (WGS) entry which is preliminary data.</text>
</comment>
<protein>
    <submittedName>
        <fullName evidence="1">Uncharacterized protein</fullName>
    </submittedName>
</protein>
<organism evidence="1 2">
    <name type="scientific">Paenibacillus albilobatus</name>
    <dbReference type="NCBI Taxonomy" id="2716884"/>
    <lineage>
        <taxon>Bacteria</taxon>
        <taxon>Bacillati</taxon>
        <taxon>Bacillota</taxon>
        <taxon>Bacilli</taxon>
        <taxon>Bacillales</taxon>
        <taxon>Paenibacillaceae</taxon>
        <taxon>Paenibacillus</taxon>
    </lineage>
</organism>
<dbReference type="SUPFAM" id="SSF52540">
    <property type="entry name" value="P-loop containing nucleoside triphosphate hydrolases"/>
    <property type="match status" value="1"/>
</dbReference>
<evidence type="ECO:0000313" key="2">
    <source>
        <dbReference type="Proteomes" id="UP000679779"/>
    </source>
</evidence>
<dbReference type="EMBL" id="BORQ01000003">
    <property type="protein sequence ID" value="GIO31773.1"/>
    <property type="molecule type" value="Genomic_DNA"/>
</dbReference>
<keyword evidence="2" id="KW-1185">Reference proteome</keyword>
<gene>
    <name evidence="1" type="ORF">J2TS6_29140</name>
</gene>
<dbReference type="CDD" id="cd02019">
    <property type="entry name" value="NK"/>
    <property type="match status" value="1"/>
</dbReference>
<reference evidence="1" key="1">
    <citation type="submission" date="2021-03" db="EMBL/GenBank/DDBJ databases">
        <title>Antimicrobial resistance genes in bacteria isolated from Japanese honey, and their potential for conferring macrolide and lincosamide resistance in the American foulbrood pathogen Paenibacillus larvae.</title>
        <authorList>
            <person name="Okamoto M."/>
            <person name="Kumagai M."/>
            <person name="Kanamori H."/>
            <person name="Takamatsu D."/>
        </authorList>
    </citation>
    <scope>NUCLEOTIDE SEQUENCE</scope>
    <source>
        <strain evidence="1">J2TS6</strain>
    </source>
</reference>
<dbReference type="Gene3D" id="3.40.50.300">
    <property type="entry name" value="P-loop containing nucleotide triphosphate hydrolases"/>
    <property type="match status" value="1"/>
</dbReference>
<proteinExistence type="predicted"/>
<accession>A0A919XK77</accession>
<evidence type="ECO:0000313" key="1">
    <source>
        <dbReference type="EMBL" id="GIO31773.1"/>
    </source>
</evidence>